<evidence type="ECO:0008006" key="4">
    <source>
        <dbReference type="Google" id="ProtNLM"/>
    </source>
</evidence>
<evidence type="ECO:0000256" key="1">
    <source>
        <dbReference type="SAM" id="MobiDB-lite"/>
    </source>
</evidence>
<dbReference type="OrthoDB" id="135105at2"/>
<dbReference type="InterPro" id="IPR027417">
    <property type="entry name" value="P-loop_NTPase"/>
</dbReference>
<dbReference type="EMBL" id="VJZE01000011">
    <property type="protein sequence ID" value="MPY39059.1"/>
    <property type="molecule type" value="Genomic_DNA"/>
</dbReference>
<organism evidence="2 3">
    <name type="scientific">Streptomyces phyllanthi</name>
    <dbReference type="NCBI Taxonomy" id="1803180"/>
    <lineage>
        <taxon>Bacteria</taxon>
        <taxon>Bacillati</taxon>
        <taxon>Actinomycetota</taxon>
        <taxon>Actinomycetes</taxon>
        <taxon>Kitasatosporales</taxon>
        <taxon>Streptomycetaceae</taxon>
        <taxon>Streptomyces</taxon>
    </lineage>
</organism>
<proteinExistence type="predicted"/>
<dbReference type="SUPFAM" id="SSF52540">
    <property type="entry name" value="P-loop containing nucleoside triphosphate hydrolases"/>
    <property type="match status" value="1"/>
</dbReference>
<dbReference type="Proteomes" id="UP000326979">
    <property type="component" value="Unassembled WGS sequence"/>
</dbReference>
<sequence length="1900" mass="206880">MKSAATAEFHQELTDLYEAAGKPTLKSLVRLANDQRPPLRASTTSVSSWLTGTNVPARASRDFYLVLVVHLQKLAASASRTYRRRTDYYWIQLLENARREKDSRRGGRPRSEPAAGLAPDPRRDAALSSYLAWVVDVTRRMPVRGLHAASGLVELELERVYVALKVDTSSPRERAAAVDALRQELDTRLGNLDLPPEEVERRRFYLYSDLPVADYLGTADRLSERLVEPTTILTVDELYRREAAAVILGDPGSGKTTVMRWLALVHATALRNRDPEVRVASARVDTTGSAEEEVVLGRPLVPILVRVGEYAADRQHRAARGLPPRGLTEFLGHHTWDGRRPVWLADSGEHRANEQLPQETVADLLTTALRRGQALVVLDGLDEVAAELREETAAAVSEFVRAWTGGPVPDPDANRVFVTSRIAGYHLAPLPLQLTQVTVERMTDQALQVFVRGWIAEIAGAVREPRPALTDPVAAADDLLALLAAPANRHARDLASNPLLASVIVSVFLNGGGSLPPQRVELFDEAAGALVQAWKRRLGGSFSSTTYQSMLAALPAVAAHIHATKPNGVITWTEFRAEVLREMARIDRTDPERPHPLLQARVDTLLETMRTEVGLLVESGPKAFRFSHQTFQEFFAARHLVAEPACRLERLVARLADPRWREPILMGLALVNWESADLVVVVRELLAVDGRLAEFFPDTGLLLAAAVLQMTEVPADAVRAIVTTLVAGYASAAGRQRLSRTRELIEAAIAALRDDGDASAVDEALVEALAEPAESGLPGAAAKIAAAVRAVTPRLAEALAAAADRDDPDLGHPITAALGGMMPTGTRHQRDRLPADWRSGRLKMRDLLRRSPEDAQRVAADPPWQSLVLCLYGGQPDLGAAGALDEYHRIANYLQLDYSRRSELEYYFGETWRSDNPDYTMAVHLDTHGHKARWSQPPRFVVGAIWRDSRLTRWIHSALQRDDLPGLTDFLAGRQGSADPREAADATLALWALGQEQDEFLSNGTSAASMASARISALAAQLRDATVRAAPAAVEALVAAAGRLPTAEWDELRQVLTSTLIEAGAPPIEFPDPALLPDHAQTSVLADEITQHVLGYGDDFLHNAEMFANRIGWRHYPAARLIAALHGRGANRVDGYRLYHHWWPADPLCFTDDDDPVPSAVLDQILRLPAPMSFSPNWLFHDVLAPLINGHPVLPEALAVAWSSTQRRGGAPAETLSPFDEELTVTADPYGHLRRLADEVADPWYRARAWLRLAELFPAHRAKLLALVRHSVDQVAEGTRGPVRAFHLAERIALLTTTPERSSALEECLRRADAIPDDHDATTALLRLARFLPAPACDPVVLKAIDRALGTDDRIGRTLLRRASAEFGDRPAVRTAVERAAGGPEGASAGAGAVLTRGLPALVGGDPQAAQVWAPVALHARALEVGRHRRTAEAETAWARLAAAPDPEAVAAVLAVHDYGLIDCRASVVRAVTAAAEARGVDLDPILSRLVRLDCGAEPLVTGWLAHRHPRLRQLAALLLTEYHRLDATTVGPVTELLTDDDDLLRGRARDVLDTKIERQTAHDSVTRLGSAALEQLAAFAVSQRGYEPSGSLVVDWHLSGVLQDDPSAFRRWCAAVDAGGPQADVAAYLLERLLPTDDRVFDELLTHLSTAGPALLAVLVNCCVKSIHTNARTGDEATLEPGSPRWERLWATLSALDIDRLRGQRFLVADPSDVVAAVHSALKETGGVLDERSVDRASAALWQSCGADPGTALADAADAATAHARLARIGAQFFYDEEKNEEALAAYRELGASVSGRHWPWPDLLVRWVCRLLAESVADEPGRWERSHALVTLQAMAVTDADILRRLPESEALGQYLADALMYHNSYPGRAGPPPPKCWGCCGPDPVRCCGGWNAGCGT</sequence>
<protein>
    <recommendedName>
        <fullName evidence="4">NACHT domain-containing protein</fullName>
    </recommendedName>
</protein>
<feature type="region of interest" description="Disordered" evidence="1">
    <location>
        <begin position="101"/>
        <end position="121"/>
    </location>
</feature>
<gene>
    <name evidence="2" type="ORF">FNH04_03675</name>
</gene>
<evidence type="ECO:0000313" key="2">
    <source>
        <dbReference type="EMBL" id="MPY39059.1"/>
    </source>
</evidence>
<dbReference type="Gene3D" id="3.40.50.300">
    <property type="entry name" value="P-loop containing nucleotide triphosphate hydrolases"/>
    <property type="match status" value="1"/>
</dbReference>
<comment type="caution">
    <text evidence="2">The sequence shown here is derived from an EMBL/GenBank/DDBJ whole genome shotgun (WGS) entry which is preliminary data.</text>
</comment>
<reference evidence="2 3" key="1">
    <citation type="submission" date="2019-07" db="EMBL/GenBank/DDBJ databases">
        <title>New species of Amycolatopsis and Streptomyces.</title>
        <authorList>
            <person name="Duangmal K."/>
            <person name="Teo W.F.A."/>
            <person name="Lipun K."/>
        </authorList>
    </citation>
    <scope>NUCLEOTIDE SEQUENCE [LARGE SCALE GENOMIC DNA]</scope>
    <source>
        <strain evidence="2 3">TISTR 2346</strain>
    </source>
</reference>
<keyword evidence="3" id="KW-1185">Reference proteome</keyword>
<feature type="compositionally biased region" description="Basic and acidic residues" evidence="1">
    <location>
        <begin position="101"/>
        <end position="111"/>
    </location>
</feature>
<name>A0A5N8VVN7_9ACTN</name>
<dbReference type="RefSeq" id="WP_152780229.1">
    <property type="nucleotide sequence ID" value="NZ_BAABEQ010000045.1"/>
</dbReference>
<evidence type="ECO:0000313" key="3">
    <source>
        <dbReference type="Proteomes" id="UP000326979"/>
    </source>
</evidence>
<accession>A0A5N8VVN7</accession>